<dbReference type="PANTHER" id="PTHR12558:SF13">
    <property type="entry name" value="CELL DIVISION CYCLE PROTEIN 27 HOMOLOG"/>
    <property type="match status" value="1"/>
</dbReference>
<dbReference type="PANTHER" id="PTHR12558">
    <property type="entry name" value="CELL DIVISION CYCLE 16,23,27"/>
    <property type="match status" value="1"/>
</dbReference>
<dbReference type="PROSITE" id="PS50005">
    <property type="entry name" value="TPR"/>
    <property type="match status" value="1"/>
</dbReference>
<evidence type="ECO:0000313" key="2">
    <source>
        <dbReference type="EMBL" id="OGC36891.1"/>
    </source>
</evidence>
<dbReference type="GO" id="GO:0051301">
    <property type="term" value="P:cell division"/>
    <property type="evidence" value="ECO:0007669"/>
    <property type="project" value="TreeGrafter"/>
</dbReference>
<gene>
    <name evidence="2" type="ORF">A2311_04225</name>
</gene>
<name>A0A1F4TW46_UNCSA</name>
<dbReference type="Proteomes" id="UP000178951">
    <property type="component" value="Unassembled WGS sequence"/>
</dbReference>
<reference evidence="2 3" key="1">
    <citation type="journal article" date="2016" name="Nat. Commun.">
        <title>Thousands of microbial genomes shed light on interconnected biogeochemical processes in an aquifer system.</title>
        <authorList>
            <person name="Anantharaman K."/>
            <person name="Brown C.T."/>
            <person name="Hug L.A."/>
            <person name="Sharon I."/>
            <person name="Castelle C.J."/>
            <person name="Probst A.J."/>
            <person name="Thomas B.C."/>
            <person name="Singh A."/>
            <person name="Wilkins M.J."/>
            <person name="Karaoz U."/>
            <person name="Brodie E.L."/>
            <person name="Williams K.H."/>
            <person name="Hubbard S.S."/>
            <person name="Banfield J.F."/>
        </authorList>
    </citation>
    <scope>NUCLEOTIDE SEQUENCE [LARGE SCALE GENOMIC DNA]</scope>
</reference>
<dbReference type="STRING" id="1802583.A2311_04225"/>
<keyword evidence="1" id="KW-0802">TPR repeat</keyword>
<dbReference type="EMBL" id="MEUF01000003">
    <property type="protein sequence ID" value="OGC36891.1"/>
    <property type="molecule type" value="Genomic_DNA"/>
</dbReference>
<protein>
    <submittedName>
        <fullName evidence="2">Uncharacterized protein</fullName>
    </submittedName>
</protein>
<comment type="caution">
    <text evidence="2">The sequence shown here is derived from an EMBL/GenBank/DDBJ whole genome shotgun (WGS) entry which is preliminary data.</text>
</comment>
<evidence type="ECO:0000313" key="3">
    <source>
        <dbReference type="Proteomes" id="UP000178951"/>
    </source>
</evidence>
<evidence type="ECO:0000256" key="1">
    <source>
        <dbReference type="PROSITE-ProRule" id="PRU00339"/>
    </source>
</evidence>
<sequence>MPTQATTNCFCTRFLVNQGLAAKAGKDMRKAGQAREAISFLTVCRTLAPNDIKTVTEIGHCHLVLGEFEAARKHFALSLEIDQTNIVALNSMGKSFAEEKKYITARQWYARSLATSPKDVSAEELVKLRANTYLAIGNSYLQERNNHLARDNYLIANGLSPREPEIMVSVAETYFYDKALFEAEGWAGEVLAIDPLFPKALEVMGLVRLSQKRPAEAAEYFGKIVTNYPRKGRPYELLATAQIFMGRLDEALATLATELAAHPNRSDGRILQAKIHYLQGQPKECLDALLEALKQKISRQALMLLHILSVDAFWGFVEIFPREFTRKESALIDDVADQMRRKDYNLDRFLCRSPENDFEPTSLARLNQFD</sequence>
<proteinExistence type="predicted"/>
<dbReference type="SMART" id="SM00028">
    <property type="entry name" value="TPR"/>
    <property type="match status" value="6"/>
</dbReference>
<dbReference type="SUPFAM" id="SSF48452">
    <property type="entry name" value="TPR-like"/>
    <property type="match status" value="2"/>
</dbReference>
<organism evidence="2 3">
    <name type="scientific">candidate division WOR-1 bacterium RIFOXYB2_FULL_48_7</name>
    <dbReference type="NCBI Taxonomy" id="1802583"/>
    <lineage>
        <taxon>Bacteria</taxon>
        <taxon>Bacillati</taxon>
        <taxon>Saganbacteria</taxon>
    </lineage>
</organism>
<accession>A0A1F4TW46</accession>
<dbReference type="Pfam" id="PF14559">
    <property type="entry name" value="TPR_19"/>
    <property type="match status" value="1"/>
</dbReference>
<dbReference type="InterPro" id="IPR011990">
    <property type="entry name" value="TPR-like_helical_dom_sf"/>
</dbReference>
<dbReference type="Gene3D" id="1.25.40.10">
    <property type="entry name" value="Tetratricopeptide repeat domain"/>
    <property type="match status" value="2"/>
</dbReference>
<dbReference type="AlphaFoldDB" id="A0A1F4TW46"/>
<feature type="repeat" description="TPR" evidence="1">
    <location>
        <begin position="52"/>
        <end position="85"/>
    </location>
</feature>
<dbReference type="InterPro" id="IPR019734">
    <property type="entry name" value="TPR_rpt"/>
</dbReference>